<comment type="caution">
    <text evidence="3">The sequence shown here is derived from an EMBL/GenBank/DDBJ whole genome shotgun (WGS) entry which is preliminary data.</text>
</comment>
<feature type="transmembrane region" description="Helical" evidence="2">
    <location>
        <begin position="219"/>
        <end position="240"/>
    </location>
</feature>
<feature type="transmembrane region" description="Helical" evidence="2">
    <location>
        <begin position="27"/>
        <end position="49"/>
    </location>
</feature>
<accession>A0A8H5BRC4</accession>
<sequence>MSSSQESSSASFNIVAQPYLDSSLGKLFLQSLLTGVYLNIFVQTMIPIIHQKRRKMYTLNLIVLFGAVSVSLAASWTTIKDAFILEDATQGIIASSALDGQLTAAARIIGSSSSLIAVFAGDIILVSRCFIVCARSKAVLSLFSFLLIGQCAIIIAETVPSVKPNNRFPLTIPTYYFVSLAITVLATSIIILRITYVSRKSGVATSRYSYTMEVLFESGGLYAASLLITSILMIVSTNHITISNGPVTQAKVYWEGVMTPMAGIAPTLIAFRVATGRARDESSWSQPQSTLQFRRTPGNITHSDNTATPNTI</sequence>
<dbReference type="EMBL" id="JAACJJ010000014">
    <property type="protein sequence ID" value="KAF5327930.1"/>
    <property type="molecule type" value="Genomic_DNA"/>
</dbReference>
<dbReference type="OrthoDB" id="3226582at2759"/>
<evidence type="ECO:0000256" key="1">
    <source>
        <dbReference type="SAM" id="MobiDB-lite"/>
    </source>
</evidence>
<feature type="transmembrane region" description="Helical" evidence="2">
    <location>
        <begin position="61"/>
        <end position="79"/>
    </location>
</feature>
<dbReference type="Proteomes" id="UP000567179">
    <property type="component" value="Unassembled WGS sequence"/>
</dbReference>
<feature type="transmembrane region" description="Helical" evidence="2">
    <location>
        <begin position="138"/>
        <end position="156"/>
    </location>
</feature>
<gene>
    <name evidence="3" type="ORF">D9619_003874</name>
</gene>
<evidence type="ECO:0000256" key="2">
    <source>
        <dbReference type="SAM" id="Phobius"/>
    </source>
</evidence>
<name>A0A8H5BRC4_9AGAR</name>
<feature type="transmembrane region" description="Helical" evidence="2">
    <location>
        <begin position="176"/>
        <end position="198"/>
    </location>
</feature>
<dbReference type="AlphaFoldDB" id="A0A8H5BRC4"/>
<feature type="transmembrane region" description="Helical" evidence="2">
    <location>
        <begin position="252"/>
        <end position="274"/>
    </location>
</feature>
<protein>
    <submittedName>
        <fullName evidence="3">Uncharacterized protein</fullName>
    </submittedName>
</protein>
<proteinExistence type="predicted"/>
<feature type="transmembrane region" description="Helical" evidence="2">
    <location>
        <begin position="104"/>
        <end position="126"/>
    </location>
</feature>
<keyword evidence="2" id="KW-0812">Transmembrane</keyword>
<keyword evidence="2" id="KW-0472">Membrane</keyword>
<feature type="compositionally biased region" description="Polar residues" evidence="1">
    <location>
        <begin position="283"/>
        <end position="312"/>
    </location>
</feature>
<evidence type="ECO:0000313" key="4">
    <source>
        <dbReference type="Proteomes" id="UP000567179"/>
    </source>
</evidence>
<keyword evidence="2" id="KW-1133">Transmembrane helix</keyword>
<organism evidence="3 4">
    <name type="scientific">Psilocybe cf. subviscida</name>
    <dbReference type="NCBI Taxonomy" id="2480587"/>
    <lineage>
        <taxon>Eukaryota</taxon>
        <taxon>Fungi</taxon>
        <taxon>Dikarya</taxon>
        <taxon>Basidiomycota</taxon>
        <taxon>Agaricomycotina</taxon>
        <taxon>Agaricomycetes</taxon>
        <taxon>Agaricomycetidae</taxon>
        <taxon>Agaricales</taxon>
        <taxon>Agaricineae</taxon>
        <taxon>Strophariaceae</taxon>
        <taxon>Psilocybe</taxon>
    </lineage>
</organism>
<feature type="region of interest" description="Disordered" evidence="1">
    <location>
        <begin position="280"/>
        <end position="312"/>
    </location>
</feature>
<evidence type="ECO:0000313" key="3">
    <source>
        <dbReference type="EMBL" id="KAF5327930.1"/>
    </source>
</evidence>
<reference evidence="3 4" key="1">
    <citation type="journal article" date="2020" name="ISME J.">
        <title>Uncovering the hidden diversity of litter-decomposition mechanisms in mushroom-forming fungi.</title>
        <authorList>
            <person name="Floudas D."/>
            <person name="Bentzer J."/>
            <person name="Ahren D."/>
            <person name="Johansson T."/>
            <person name="Persson P."/>
            <person name="Tunlid A."/>
        </authorList>
    </citation>
    <scope>NUCLEOTIDE SEQUENCE [LARGE SCALE GENOMIC DNA]</scope>
    <source>
        <strain evidence="3 4">CBS 101986</strain>
    </source>
</reference>
<keyword evidence="4" id="KW-1185">Reference proteome</keyword>